<feature type="transmembrane region" description="Helical" evidence="7">
    <location>
        <begin position="6"/>
        <end position="23"/>
    </location>
</feature>
<dbReference type="Proteomes" id="UP000194003">
    <property type="component" value="Unassembled WGS sequence"/>
</dbReference>
<evidence type="ECO:0000256" key="2">
    <source>
        <dbReference type="ARBA" id="ARBA00022737"/>
    </source>
</evidence>
<name>A0A1Y2K2Z5_9PROT</name>
<dbReference type="InterPro" id="IPR017560">
    <property type="entry name" value="Cyt_c_biogenesis_CcmI"/>
</dbReference>
<organism evidence="9 10">
    <name type="scientific">Magnetofaba australis IT-1</name>
    <dbReference type="NCBI Taxonomy" id="1434232"/>
    <lineage>
        <taxon>Bacteria</taxon>
        <taxon>Pseudomonadati</taxon>
        <taxon>Pseudomonadota</taxon>
        <taxon>Magnetococcia</taxon>
        <taxon>Magnetococcales</taxon>
        <taxon>Magnetococcaceae</taxon>
        <taxon>Magnetofaba</taxon>
    </lineage>
</organism>
<dbReference type="GO" id="GO:0005886">
    <property type="term" value="C:plasma membrane"/>
    <property type="evidence" value="ECO:0007669"/>
    <property type="project" value="TreeGrafter"/>
</dbReference>
<dbReference type="InterPro" id="IPR011990">
    <property type="entry name" value="TPR-like_helical_dom_sf"/>
</dbReference>
<dbReference type="RefSeq" id="WP_143814917.1">
    <property type="nucleotide sequence ID" value="NZ_LVJN01000020.1"/>
</dbReference>
<reference evidence="9 10" key="1">
    <citation type="journal article" date="2016" name="BMC Genomics">
        <title>Combined genomic and structural analyses of a cultured magnetotactic bacterium reveals its niche adaptation to a dynamic environment.</title>
        <authorList>
            <person name="Araujo A.C."/>
            <person name="Morillo V."/>
            <person name="Cypriano J."/>
            <person name="Teixeira L.C."/>
            <person name="Leao P."/>
            <person name="Lyra S."/>
            <person name="Almeida L.G."/>
            <person name="Bazylinski D.A."/>
            <person name="Vasconcellos A.T."/>
            <person name="Abreu F."/>
            <person name="Lins U."/>
        </authorList>
    </citation>
    <scope>NUCLEOTIDE SEQUENCE [LARGE SCALE GENOMIC DNA]</scope>
    <source>
        <strain evidence="9 10">IT-1</strain>
    </source>
</reference>
<keyword evidence="3" id="KW-0201">Cytochrome c-type biogenesis</keyword>
<dbReference type="InterPro" id="IPR051263">
    <property type="entry name" value="C-type_cytochrome_biogenesis"/>
</dbReference>
<evidence type="ECO:0000256" key="5">
    <source>
        <dbReference type="PROSITE-ProRule" id="PRU00339"/>
    </source>
</evidence>
<evidence type="ECO:0000313" key="9">
    <source>
        <dbReference type="EMBL" id="OSM02418.1"/>
    </source>
</evidence>
<dbReference type="PANTHER" id="PTHR47870">
    <property type="entry name" value="CYTOCHROME C-TYPE BIOGENESIS PROTEIN CCMH"/>
    <property type="match status" value="1"/>
</dbReference>
<dbReference type="PROSITE" id="PS50005">
    <property type="entry name" value="TPR"/>
    <property type="match status" value="1"/>
</dbReference>
<dbReference type="Gene3D" id="1.25.40.10">
    <property type="entry name" value="Tetratricopeptide repeat domain"/>
    <property type="match status" value="2"/>
</dbReference>
<keyword evidence="7" id="KW-1133">Transmembrane helix</keyword>
<gene>
    <name evidence="9" type="ORF">MAIT1_02561</name>
</gene>
<evidence type="ECO:0000256" key="3">
    <source>
        <dbReference type="ARBA" id="ARBA00022748"/>
    </source>
</evidence>
<accession>A0A1Y2K2Z5</accession>
<evidence type="ECO:0000259" key="8">
    <source>
        <dbReference type="Pfam" id="PF23914"/>
    </source>
</evidence>
<feature type="coiled-coil region" evidence="6">
    <location>
        <begin position="40"/>
        <end position="88"/>
    </location>
</feature>
<dbReference type="STRING" id="1434232.MAIT1_02561"/>
<protein>
    <recommendedName>
        <fullName evidence="8">Cytochrome c-type biogenesis protein H TPR domain-containing protein</fullName>
    </recommendedName>
</protein>
<keyword evidence="4 5" id="KW-0802">TPR repeat</keyword>
<proteinExistence type="predicted"/>
<evidence type="ECO:0000256" key="6">
    <source>
        <dbReference type="SAM" id="Coils"/>
    </source>
</evidence>
<comment type="caution">
    <text evidence="9">The sequence shown here is derived from an EMBL/GenBank/DDBJ whole genome shotgun (WGS) entry which is preliminary data.</text>
</comment>
<dbReference type="NCBIfam" id="TIGR03142">
    <property type="entry name" value="cytochro_ccmI"/>
    <property type="match status" value="1"/>
</dbReference>
<dbReference type="EMBL" id="LVJN01000020">
    <property type="protein sequence ID" value="OSM02418.1"/>
    <property type="molecule type" value="Genomic_DNA"/>
</dbReference>
<feature type="repeat" description="TPR" evidence="5">
    <location>
        <begin position="296"/>
        <end position="329"/>
    </location>
</feature>
<sequence length="347" mass="37533">MAWLWFLPGVLATALLLTLWPLLRRNGNAPLPVGLEGNPRIELEERRDLLIRQIKELEVDVAAQALDAADAAEARAGLETELADALARLDAAPKQTAAPDKSNGSLSIADRAMAVSVATLTVAVSAGLYIMLGAPVDPDKVAAQTPAGMGSGMGQAGGFTPDIQKMVAGLAARMAEDPSDMQGWAMLIRSYQRMGMEEKARAALDGALKQLNEIAAELQKTPDDVEAWLAFADECQNFGLESRAIDAYTHILTRKPDNLEAALSLGALQALSDDAQQRQLGETLLKHLVESNPERYEAWWYLGVIASQAGDEDLAANRWNKLLELMPADHPNRDRVQQALDGLRQKP</sequence>
<dbReference type="GO" id="GO:0017004">
    <property type="term" value="P:cytochrome complex assembly"/>
    <property type="evidence" value="ECO:0007669"/>
    <property type="project" value="UniProtKB-KW"/>
</dbReference>
<dbReference type="GO" id="GO:0030313">
    <property type="term" value="C:cell envelope"/>
    <property type="evidence" value="ECO:0007669"/>
    <property type="project" value="UniProtKB-SubCell"/>
</dbReference>
<dbReference type="SUPFAM" id="SSF48452">
    <property type="entry name" value="TPR-like"/>
    <property type="match status" value="1"/>
</dbReference>
<dbReference type="PANTHER" id="PTHR47870:SF1">
    <property type="entry name" value="CYTOCHROME C-TYPE BIOGENESIS PROTEIN CCMH"/>
    <property type="match status" value="1"/>
</dbReference>
<feature type="domain" description="Cytochrome c-type biogenesis protein H TPR" evidence="8">
    <location>
        <begin position="216"/>
        <end position="332"/>
    </location>
</feature>
<dbReference type="AlphaFoldDB" id="A0A1Y2K2Z5"/>
<keyword evidence="10" id="KW-1185">Reference proteome</keyword>
<keyword evidence="6" id="KW-0175">Coiled coil</keyword>
<evidence type="ECO:0000256" key="1">
    <source>
        <dbReference type="ARBA" id="ARBA00004196"/>
    </source>
</evidence>
<evidence type="ECO:0000256" key="4">
    <source>
        <dbReference type="ARBA" id="ARBA00022803"/>
    </source>
</evidence>
<feature type="transmembrane region" description="Helical" evidence="7">
    <location>
        <begin position="112"/>
        <end position="132"/>
    </location>
</feature>
<dbReference type="InterPro" id="IPR056413">
    <property type="entry name" value="TPR_CcmH_CycH"/>
</dbReference>
<keyword evidence="7" id="KW-0472">Membrane</keyword>
<dbReference type="OrthoDB" id="9815847at2"/>
<keyword evidence="2" id="KW-0677">Repeat</keyword>
<evidence type="ECO:0000256" key="7">
    <source>
        <dbReference type="SAM" id="Phobius"/>
    </source>
</evidence>
<keyword evidence="7" id="KW-0812">Transmembrane</keyword>
<dbReference type="InterPro" id="IPR019734">
    <property type="entry name" value="TPR_rpt"/>
</dbReference>
<comment type="subcellular location">
    <subcellularLocation>
        <location evidence="1">Cell envelope</location>
    </subcellularLocation>
</comment>
<dbReference type="Pfam" id="PF23914">
    <property type="entry name" value="TPR_CcmH_CycH"/>
    <property type="match status" value="1"/>
</dbReference>
<evidence type="ECO:0000313" key="10">
    <source>
        <dbReference type="Proteomes" id="UP000194003"/>
    </source>
</evidence>